<proteinExistence type="predicted"/>
<evidence type="ECO:0000313" key="4">
    <source>
        <dbReference type="Proteomes" id="UP000593943"/>
    </source>
</evidence>
<protein>
    <recommendedName>
        <fullName evidence="5">DUF559 domain-containing protein</fullName>
    </recommendedName>
</protein>
<dbReference type="EMBL" id="MWWZ01000004">
    <property type="protein sequence ID" value="OZG68885.1"/>
    <property type="molecule type" value="Genomic_DNA"/>
</dbReference>
<dbReference type="Proteomes" id="UP000593943">
    <property type="component" value="Chromosome"/>
</dbReference>
<reference evidence="2 4" key="2">
    <citation type="submission" date="2020-10" db="EMBL/GenBank/DDBJ databases">
        <title>Genome sequencing of Bifidobacterium eulemuris_DSMZ_100216.</title>
        <authorList>
            <person name="Kim J."/>
        </authorList>
    </citation>
    <scope>NUCLEOTIDE SEQUENCE [LARGE SCALE GENOMIC DNA]</scope>
    <source>
        <strain evidence="2 4">DSM 100216</strain>
    </source>
</reference>
<evidence type="ECO:0000313" key="3">
    <source>
        <dbReference type="Proteomes" id="UP000216057"/>
    </source>
</evidence>
<accession>A0A261GCK7</accession>
<dbReference type="KEGG" id="beu:BE0216_03180"/>
<dbReference type="OrthoDB" id="3234479at2"/>
<name>A0A261GCK7_9BIFI</name>
<sequence>MHDQAVGLRRMERRRCNEAAGRTTAPLWVSHINALRYWGASVPETITIRRDVVHVSVPKASQRKKVQGVQFHVFRGEPALRKENWEQFWVFAPPAAWSQMAPFCTAAQLAVIGASLLRRDKRDKVTTIDEITRYIEANPTIRSHATCLEAIPLLVENTDSPKEADLFQLLVKGGLGRPQANWRVDIPGSSRYRLIDLAYPECKVGFEYQGYHHAEPDQMQADYLRQNQLTQKGWVILYVTADHLETEESRRKFLETAQGIVSRQRALWSWFSA</sequence>
<reference evidence="1 3" key="1">
    <citation type="journal article" date="2017" name="BMC Genomics">
        <title>Comparative genomic and phylogenomic analyses of the Bifidobacteriaceae family.</title>
        <authorList>
            <person name="Lugli G.A."/>
            <person name="Milani C."/>
            <person name="Turroni F."/>
            <person name="Duranti S."/>
            <person name="Mancabelli L."/>
            <person name="Mangifesta M."/>
            <person name="Ferrario C."/>
            <person name="Modesto M."/>
            <person name="Mattarelli P."/>
            <person name="Jiri K."/>
            <person name="van Sinderen D."/>
            <person name="Ventura M."/>
        </authorList>
    </citation>
    <scope>NUCLEOTIDE SEQUENCE [LARGE SCALE GENOMIC DNA]</scope>
    <source>
        <strain evidence="1 3">DSM 100216</strain>
    </source>
</reference>
<evidence type="ECO:0008006" key="5">
    <source>
        <dbReference type="Google" id="ProtNLM"/>
    </source>
</evidence>
<dbReference type="Gene3D" id="3.40.960.10">
    <property type="entry name" value="VSR Endonuclease"/>
    <property type="match status" value="1"/>
</dbReference>
<dbReference type="Proteomes" id="UP000216057">
    <property type="component" value="Unassembled WGS sequence"/>
</dbReference>
<gene>
    <name evidence="2" type="ORF">BE0216_03180</name>
    <name evidence="1" type="ORF">BEUL_0291</name>
</gene>
<dbReference type="InterPro" id="IPR011335">
    <property type="entry name" value="Restrct_endonuc-II-like"/>
</dbReference>
<evidence type="ECO:0000313" key="1">
    <source>
        <dbReference type="EMBL" id="OZG68885.1"/>
    </source>
</evidence>
<organism evidence="1 3">
    <name type="scientific">Bifidobacterium eulemuris</name>
    <dbReference type="NCBI Taxonomy" id="1765219"/>
    <lineage>
        <taxon>Bacteria</taxon>
        <taxon>Bacillati</taxon>
        <taxon>Actinomycetota</taxon>
        <taxon>Actinomycetes</taxon>
        <taxon>Bifidobacteriales</taxon>
        <taxon>Bifidobacteriaceae</taxon>
        <taxon>Bifidobacterium</taxon>
    </lineage>
</organism>
<keyword evidence="4" id="KW-1185">Reference proteome</keyword>
<evidence type="ECO:0000313" key="2">
    <source>
        <dbReference type="EMBL" id="QOL31576.1"/>
    </source>
</evidence>
<dbReference type="AlphaFoldDB" id="A0A261GCK7"/>
<dbReference type="EMBL" id="CP062938">
    <property type="protein sequence ID" value="QOL31576.1"/>
    <property type="molecule type" value="Genomic_DNA"/>
</dbReference>
<dbReference type="SUPFAM" id="SSF52980">
    <property type="entry name" value="Restriction endonuclease-like"/>
    <property type="match status" value="1"/>
</dbReference>